<dbReference type="SMART" id="SM00028">
    <property type="entry name" value="TPR"/>
    <property type="match status" value="3"/>
</dbReference>
<dbReference type="RefSeq" id="WP_112231516.1">
    <property type="nucleotide sequence ID" value="NZ_QLTT01000013.1"/>
</dbReference>
<evidence type="ECO:0000313" key="3">
    <source>
        <dbReference type="Proteomes" id="UP000248714"/>
    </source>
</evidence>
<name>A0ABX9DWI6_9PSEU</name>
<dbReference type="PANTHER" id="PTHR47691">
    <property type="entry name" value="REGULATOR-RELATED"/>
    <property type="match status" value="1"/>
</dbReference>
<dbReference type="Pfam" id="PF00931">
    <property type="entry name" value="NB-ARC"/>
    <property type="match status" value="1"/>
</dbReference>
<dbReference type="Proteomes" id="UP000248714">
    <property type="component" value="Unassembled WGS sequence"/>
</dbReference>
<dbReference type="Gene3D" id="1.25.40.10">
    <property type="entry name" value="Tetratricopeptide repeat domain"/>
    <property type="match status" value="1"/>
</dbReference>
<dbReference type="SUPFAM" id="SSF52540">
    <property type="entry name" value="P-loop containing nucleoside triphosphate hydrolases"/>
    <property type="match status" value="1"/>
</dbReference>
<dbReference type="SUPFAM" id="SSF48452">
    <property type="entry name" value="TPR-like"/>
    <property type="match status" value="1"/>
</dbReference>
<keyword evidence="3" id="KW-1185">Reference proteome</keyword>
<dbReference type="InterPro" id="IPR016032">
    <property type="entry name" value="Sig_transdc_resp-reg_C-effctor"/>
</dbReference>
<proteinExistence type="predicted"/>
<protein>
    <submittedName>
        <fullName evidence="2">ATPase</fullName>
    </submittedName>
</protein>
<dbReference type="Pfam" id="PF13374">
    <property type="entry name" value="TPR_10"/>
    <property type="match status" value="1"/>
</dbReference>
<dbReference type="EMBL" id="QLTT01000013">
    <property type="protein sequence ID" value="RAS59776.1"/>
    <property type="molecule type" value="Genomic_DNA"/>
</dbReference>
<dbReference type="Pfam" id="PF13424">
    <property type="entry name" value="TPR_12"/>
    <property type="match status" value="1"/>
</dbReference>
<sequence>MGDVRFLVLGPLRVELDGHPVDVPEGRGRTILATLLAHANEIVPLHEFGDPAATRTAISRLRRALGPANRIRTHNTGYFVQVSDSDLLDFHALRGQGRYAEALALWRGEPFEDVDGVDAIAAKLAEERKAVESLLPVPRQLPAPPAHFAGRDRELAALHDSGPVTVLSGTGGTGKTTLALQWANEEDFPAGQLHVNLRGFASGPPAKPEDVIRGFLGALGVPPDHVPANTGAQTALYRKLLRGKRMLILLDNARDADHVRPLLPGDPACRVLITSRNRMDDLDTAGLPLDALGQSEAEAVLSERIGPRAEAEPAALARLVRICAGLPLALAIVAARADPEHSLTALAHELETADVLDFLETGDETTSPRSVFDWSYQRLSGPAQRLFRLLGVHPGPDVSAAAAMSLMGGTPPLAELTAAGLVTMNAAGRFELHDLVRAYARDLGTEQEERTSLRRLMDHYLHSAAIATLELNRFLSDVDVGVPAAGVVPETVHGPEEAQRWFRAEIDVLTTVCELAVTTRFDRHAWQLVWAIRTFMDITGRWHQAIALLHGALPSTHRLEDERAAALLHQLLAHTKHRLSDMAVVEPHLAEALRLFERTGGLDGQIRAHRNYAHLMEANGDLPCALHHARRAAELSERAGDISGLAGSTNQVGWYHGLLGEHAQALEHCRTALTLHRDCGDRLGEASALDSIAYNLHHVGDFPGAITHYRESLRVFEEIGEQFEIATTLVNLGDTHVETGDVHEARQVWQEAEAIYERLGHADVAKARHRLTEWAAGPSSG</sequence>
<dbReference type="PANTHER" id="PTHR47691:SF3">
    <property type="entry name" value="HTH-TYPE TRANSCRIPTIONAL REGULATOR RV0890C-RELATED"/>
    <property type="match status" value="1"/>
</dbReference>
<feature type="domain" description="NB-ARC" evidence="1">
    <location>
        <begin position="160"/>
        <end position="278"/>
    </location>
</feature>
<dbReference type="InterPro" id="IPR036388">
    <property type="entry name" value="WH-like_DNA-bd_sf"/>
</dbReference>
<comment type="caution">
    <text evidence="2">The sequence shown here is derived from an EMBL/GenBank/DDBJ whole genome shotgun (WGS) entry which is preliminary data.</text>
</comment>
<dbReference type="SUPFAM" id="SSF46894">
    <property type="entry name" value="C-terminal effector domain of the bipartite response regulators"/>
    <property type="match status" value="1"/>
</dbReference>
<dbReference type="Gene3D" id="1.10.10.10">
    <property type="entry name" value="Winged helix-like DNA-binding domain superfamily/Winged helix DNA-binding domain"/>
    <property type="match status" value="1"/>
</dbReference>
<accession>A0ABX9DWI6</accession>
<organism evidence="2 3">
    <name type="scientific">Lentzea atacamensis</name>
    <dbReference type="NCBI Taxonomy" id="531938"/>
    <lineage>
        <taxon>Bacteria</taxon>
        <taxon>Bacillati</taxon>
        <taxon>Actinomycetota</taxon>
        <taxon>Actinomycetes</taxon>
        <taxon>Pseudonocardiales</taxon>
        <taxon>Pseudonocardiaceae</taxon>
        <taxon>Lentzea</taxon>
    </lineage>
</organism>
<reference evidence="2 3" key="1">
    <citation type="submission" date="2018-06" db="EMBL/GenBank/DDBJ databases">
        <title>Genomic Encyclopedia of Type Strains, Phase IV (KMG-IV): sequencing the most valuable type-strain genomes for metagenomic binning, comparative biology and taxonomic classification.</title>
        <authorList>
            <person name="Goeker M."/>
        </authorList>
    </citation>
    <scope>NUCLEOTIDE SEQUENCE [LARGE SCALE GENOMIC DNA]</scope>
    <source>
        <strain evidence="2 3">DSM 45479</strain>
    </source>
</reference>
<dbReference type="PRINTS" id="PR00364">
    <property type="entry name" value="DISEASERSIST"/>
</dbReference>
<evidence type="ECO:0000313" key="2">
    <source>
        <dbReference type="EMBL" id="RAS59776.1"/>
    </source>
</evidence>
<dbReference type="InterPro" id="IPR011990">
    <property type="entry name" value="TPR-like_helical_dom_sf"/>
</dbReference>
<evidence type="ECO:0000259" key="1">
    <source>
        <dbReference type="Pfam" id="PF00931"/>
    </source>
</evidence>
<dbReference type="InterPro" id="IPR027417">
    <property type="entry name" value="P-loop_NTPase"/>
</dbReference>
<gene>
    <name evidence="2" type="ORF">C8D87_11382</name>
</gene>
<dbReference type="InterPro" id="IPR002182">
    <property type="entry name" value="NB-ARC"/>
</dbReference>
<dbReference type="Gene3D" id="3.40.50.300">
    <property type="entry name" value="P-loop containing nucleotide triphosphate hydrolases"/>
    <property type="match status" value="1"/>
</dbReference>
<dbReference type="InterPro" id="IPR019734">
    <property type="entry name" value="TPR_rpt"/>
</dbReference>